<dbReference type="RefSeq" id="WP_150512536.1">
    <property type="nucleotide sequence ID" value="NZ_BMSQ01000008.1"/>
</dbReference>
<dbReference type="Proteomes" id="UP000549009">
    <property type="component" value="Unassembled WGS sequence"/>
</dbReference>
<evidence type="ECO:0000259" key="1">
    <source>
        <dbReference type="Pfam" id="PF01814"/>
    </source>
</evidence>
<evidence type="ECO:0000313" key="2">
    <source>
        <dbReference type="EMBL" id="MBB5108643.1"/>
    </source>
</evidence>
<dbReference type="AlphaFoldDB" id="A0A5P2XAT6"/>
<reference evidence="3 4" key="1">
    <citation type="submission" date="2017-09" db="EMBL/GenBank/DDBJ databases">
        <authorList>
            <person name="Lee N."/>
            <person name="Cho B.-K."/>
        </authorList>
    </citation>
    <scope>NUCLEOTIDE SEQUENCE [LARGE SCALE GENOMIC DNA]</scope>
    <source>
        <strain evidence="3 4">ATCC 27465</strain>
    </source>
</reference>
<dbReference type="KEGG" id="sspb:CP982_24875"/>
<dbReference type="CDD" id="cd12108">
    <property type="entry name" value="Hr-like"/>
    <property type="match status" value="1"/>
</dbReference>
<feature type="domain" description="Hemerythrin-like" evidence="1">
    <location>
        <begin position="15"/>
        <end position="162"/>
    </location>
</feature>
<evidence type="ECO:0000313" key="4">
    <source>
        <dbReference type="Proteomes" id="UP000326505"/>
    </source>
</evidence>
<reference evidence="2 5" key="2">
    <citation type="submission" date="2020-08" db="EMBL/GenBank/DDBJ databases">
        <title>Genomic Encyclopedia of Type Strains, Phase III (KMG-III): the genomes of soil and plant-associated and newly described type strains.</title>
        <authorList>
            <person name="Whitman W."/>
        </authorList>
    </citation>
    <scope>NUCLEOTIDE SEQUENCE [LARGE SCALE GENOMIC DNA]</scope>
    <source>
        <strain evidence="2 5">CECT 3146</strain>
    </source>
</reference>
<name>A0A5P2XAT6_STRST</name>
<protein>
    <submittedName>
        <fullName evidence="3">Hemerythrin domain-containing protein</fullName>
    </submittedName>
    <submittedName>
        <fullName evidence="2">Hemerythrin-like domain-containing protein</fullName>
    </submittedName>
</protein>
<dbReference type="OrthoDB" id="5197650at2"/>
<dbReference type="EMBL" id="CP023690">
    <property type="protein sequence ID" value="QEV61538.1"/>
    <property type="molecule type" value="Genomic_DNA"/>
</dbReference>
<organism evidence="3 4">
    <name type="scientific">Streptomyces spectabilis</name>
    <dbReference type="NCBI Taxonomy" id="68270"/>
    <lineage>
        <taxon>Bacteria</taxon>
        <taxon>Bacillati</taxon>
        <taxon>Actinomycetota</taxon>
        <taxon>Actinomycetes</taxon>
        <taxon>Kitasatosporales</taxon>
        <taxon>Streptomycetaceae</taxon>
        <taxon>Streptomyces</taxon>
    </lineage>
</organism>
<sequence>MTNRTLASAPDLTGIRLAHRALTGDIERLSALVEDIAASGRPVSGAWARSIAAYVHRYNVGVRHHHDNEDAILWPVIAAAVEQALTDGSFVEGLSPEGVADLASLTEDHTALDPLQDACDWAATLFGEDPERHAHRLADALAAQRTALVRHIAAEERELFPVITRHVTAEAYATAEARIRAATPIEHAPWLRAWLLSFATTDDLRVLTPGGATSAMADTVFRVYAEHEVEVFGPVS</sequence>
<accession>A0A5P2XAT6</accession>
<dbReference type="InterPro" id="IPR012312">
    <property type="entry name" value="Hemerythrin-like"/>
</dbReference>
<gene>
    <name evidence="3" type="ORF">CP982_24875</name>
    <name evidence="2" type="ORF">FHS40_007765</name>
</gene>
<evidence type="ECO:0000313" key="3">
    <source>
        <dbReference type="EMBL" id="QEV61538.1"/>
    </source>
</evidence>
<evidence type="ECO:0000313" key="5">
    <source>
        <dbReference type="Proteomes" id="UP000549009"/>
    </source>
</evidence>
<keyword evidence="5" id="KW-1185">Reference proteome</keyword>
<dbReference type="Pfam" id="PF01814">
    <property type="entry name" value="Hemerythrin"/>
    <property type="match status" value="1"/>
</dbReference>
<dbReference type="EMBL" id="JACHJD010000020">
    <property type="protein sequence ID" value="MBB5108643.1"/>
    <property type="molecule type" value="Genomic_DNA"/>
</dbReference>
<dbReference type="Gene3D" id="1.20.120.520">
    <property type="entry name" value="nmb1532 protein domain like"/>
    <property type="match status" value="1"/>
</dbReference>
<dbReference type="Proteomes" id="UP000326505">
    <property type="component" value="Chromosome"/>
</dbReference>
<proteinExistence type="predicted"/>